<comment type="caution">
    <text evidence="2">The sequence shown here is derived from an EMBL/GenBank/DDBJ whole genome shotgun (WGS) entry which is preliminary data.</text>
</comment>
<protein>
    <submittedName>
        <fullName evidence="2">Uncharacterized protein</fullName>
    </submittedName>
</protein>
<proteinExistence type="predicted"/>
<organism evidence="2 3">
    <name type="scientific">Pleurodeles waltl</name>
    <name type="common">Iberian ribbed newt</name>
    <dbReference type="NCBI Taxonomy" id="8319"/>
    <lineage>
        <taxon>Eukaryota</taxon>
        <taxon>Metazoa</taxon>
        <taxon>Chordata</taxon>
        <taxon>Craniata</taxon>
        <taxon>Vertebrata</taxon>
        <taxon>Euteleostomi</taxon>
        <taxon>Amphibia</taxon>
        <taxon>Batrachia</taxon>
        <taxon>Caudata</taxon>
        <taxon>Salamandroidea</taxon>
        <taxon>Salamandridae</taxon>
        <taxon>Pleurodelinae</taxon>
        <taxon>Pleurodeles</taxon>
    </lineage>
</organism>
<gene>
    <name evidence="2" type="ORF">NDU88_004616</name>
</gene>
<feature type="region of interest" description="Disordered" evidence="1">
    <location>
        <begin position="46"/>
        <end position="67"/>
    </location>
</feature>
<dbReference type="AlphaFoldDB" id="A0AAV7TRV8"/>
<evidence type="ECO:0000313" key="3">
    <source>
        <dbReference type="Proteomes" id="UP001066276"/>
    </source>
</evidence>
<feature type="compositionally biased region" description="Basic and acidic residues" evidence="1">
    <location>
        <begin position="54"/>
        <end position="67"/>
    </location>
</feature>
<evidence type="ECO:0000256" key="1">
    <source>
        <dbReference type="SAM" id="MobiDB-lite"/>
    </source>
</evidence>
<name>A0AAV7TRV8_PLEWA</name>
<feature type="region of interest" description="Disordered" evidence="1">
    <location>
        <begin position="101"/>
        <end position="131"/>
    </location>
</feature>
<dbReference type="EMBL" id="JANPWB010000006">
    <property type="protein sequence ID" value="KAJ1179382.1"/>
    <property type="molecule type" value="Genomic_DNA"/>
</dbReference>
<accession>A0AAV7TRV8</accession>
<evidence type="ECO:0000313" key="2">
    <source>
        <dbReference type="EMBL" id="KAJ1179382.1"/>
    </source>
</evidence>
<keyword evidence="3" id="KW-1185">Reference proteome</keyword>
<reference evidence="2" key="1">
    <citation type="journal article" date="2022" name="bioRxiv">
        <title>Sequencing and chromosome-scale assembly of the giantPleurodeles waltlgenome.</title>
        <authorList>
            <person name="Brown T."/>
            <person name="Elewa A."/>
            <person name="Iarovenko S."/>
            <person name="Subramanian E."/>
            <person name="Araus A.J."/>
            <person name="Petzold A."/>
            <person name="Susuki M."/>
            <person name="Suzuki K.-i.T."/>
            <person name="Hayashi T."/>
            <person name="Toyoda A."/>
            <person name="Oliveira C."/>
            <person name="Osipova E."/>
            <person name="Leigh N.D."/>
            <person name="Simon A."/>
            <person name="Yun M.H."/>
        </authorList>
    </citation>
    <scope>NUCLEOTIDE SEQUENCE</scope>
    <source>
        <strain evidence="2">20211129_DDA</strain>
        <tissue evidence="2">Liver</tissue>
    </source>
</reference>
<sequence length="151" mass="16769">MRHVDYGRVGLFAPKRRRSPHSQSLPLVPITPVWLSIAPVTLSSTETTRARAANHREAPPPTAHLDRPLRQTNATTLSGRAPQPRLRRRCAPEYCSRQALGTQRPLRDHGTGHNAGDAMLSTTPQTAGRGLRKQTPLVTNLLHRATRWCVL</sequence>
<dbReference type="Proteomes" id="UP001066276">
    <property type="component" value="Chromosome 3_2"/>
</dbReference>